<protein>
    <submittedName>
        <fullName evidence="3">CPBP family intramembrane metalloprotease</fullName>
    </submittedName>
</protein>
<dbReference type="InterPro" id="IPR003675">
    <property type="entry name" value="Rce1/LyrA-like_dom"/>
</dbReference>
<accession>A0ABP8MN03</accession>
<keyword evidence="1" id="KW-1133">Transmembrane helix</keyword>
<reference evidence="4" key="1">
    <citation type="journal article" date="2019" name="Int. J. Syst. Evol. Microbiol.">
        <title>The Global Catalogue of Microorganisms (GCM) 10K type strain sequencing project: providing services to taxonomists for standard genome sequencing and annotation.</title>
        <authorList>
            <consortium name="The Broad Institute Genomics Platform"/>
            <consortium name="The Broad Institute Genome Sequencing Center for Infectious Disease"/>
            <person name="Wu L."/>
            <person name="Ma J."/>
        </authorList>
    </citation>
    <scope>NUCLEOTIDE SEQUENCE [LARGE SCALE GENOMIC DNA]</scope>
    <source>
        <strain evidence="4">JCM 31921</strain>
    </source>
</reference>
<evidence type="ECO:0000256" key="1">
    <source>
        <dbReference type="SAM" id="Phobius"/>
    </source>
</evidence>
<keyword evidence="3" id="KW-0645">Protease</keyword>
<feature type="domain" description="CAAX prenyl protease 2/Lysostaphin resistance protein A-like" evidence="2">
    <location>
        <begin position="224"/>
        <end position="295"/>
    </location>
</feature>
<dbReference type="Pfam" id="PF02517">
    <property type="entry name" value="Rce1-like"/>
    <property type="match status" value="1"/>
</dbReference>
<evidence type="ECO:0000313" key="4">
    <source>
        <dbReference type="Proteomes" id="UP001501410"/>
    </source>
</evidence>
<keyword evidence="3" id="KW-0482">Metalloprotease</keyword>
<feature type="transmembrane region" description="Helical" evidence="1">
    <location>
        <begin position="16"/>
        <end position="35"/>
    </location>
</feature>
<dbReference type="RefSeq" id="WP_344823521.1">
    <property type="nucleotide sequence ID" value="NZ_BAABEZ010000014.1"/>
</dbReference>
<feature type="transmembrane region" description="Helical" evidence="1">
    <location>
        <begin position="160"/>
        <end position="182"/>
    </location>
</feature>
<dbReference type="EMBL" id="BAABEZ010000014">
    <property type="protein sequence ID" value="GAA4452108.1"/>
    <property type="molecule type" value="Genomic_DNA"/>
</dbReference>
<sequence>MKKLFGILGSYYREDFKWASFILTALLATVLTFFAYRNHFYESYIESASPLSTQVIRYCGLYAIAFIGSFVLQGVAERDFRFLKSGNWWLLIALAIGLFAFRGSDFDFKSWMFGDGITDRSTFQHKVAYNLGGFVTLMIPCFVYWFFADRTRQNFYGFKVKGVVLSPYFMMLAIMVPLLFWAGTQPDFLNTYPRYSKIGVDATAPDYARCVGIYELVYGSDFLVTEFFFRGFIILAFASRFGHKAILPMCAYYVTIHYGKPLGETISSFFGGLLLGVIAYRTRSIYGGVIVHLGIAYLMEFFAFLGHAGYLHL</sequence>
<keyword evidence="1" id="KW-0812">Transmembrane</keyword>
<comment type="caution">
    <text evidence="3">The sequence shown here is derived from an EMBL/GenBank/DDBJ whole genome shotgun (WGS) entry which is preliminary data.</text>
</comment>
<keyword evidence="1" id="KW-0472">Membrane</keyword>
<feature type="transmembrane region" description="Helical" evidence="1">
    <location>
        <begin position="222"/>
        <end position="241"/>
    </location>
</feature>
<keyword evidence="3" id="KW-0378">Hydrolase</keyword>
<dbReference type="Proteomes" id="UP001501410">
    <property type="component" value="Unassembled WGS sequence"/>
</dbReference>
<feature type="transmembrane region" description="Helical" evidence="1">
    <location>
        <begin position="55"/>
        <end position="76"/>
    </location>
</feature>
<feature type="transmembrane region" description="Helical" evidence="1">
    <location>
        <begin position="286"/>
        <end position="311"/>
    </location>
</feature>
<feature type="transmembrane region" description="Helical" evidence="1">
    <location>
        <begin position="88"/>
        <end position="104"/>
    </location>
</feature>
<keyword evidence="4" id="KW-1185">Reference proteome</keyword>
<organism evidence="3 4">
    <name type="scientific">Rurimicrobium arvi</name>
    <dbReference type="NCBI Taxonomy" id="2049916"/>
    <lineage>
        <taxon>Bacteria</taxon>
        <taxon>Pseudomonadati</taxon>
        <taxon>Bacteroidota</taxon>
        <taxon>Chitinophagia</taxon>
        <taxon>Chitinophagales</taxon>
        <taxon>Chitinophagaceae</taxon>
        <taxon>Rurimicrobium</taxon>
    </lineage>
</organism>
<dbReference type="GO" id="GO:0008237">
    <property type="term" value="F:metallopeptidase activity"/>
    <property type="evidence" value="ECO:0007669"/>
    <property type="project" value="UniProtKB-KW"/>
</dbReference>
<evidence type="ECO:0000259" key="2">
    <source>
        <dbReference type="Pfam" id="PF02517"/>
    </source>
</evidence>
<feature type="transmembrane region" description="Helical" evidence="1">
    <location>
        <begin position="262"/>
        <end position="280"/>
    </location>
</feature>
<gene>
    <name evidence="3" type="ORF">GCM10023092_10550</name>
</gene>
<name>A0ABP8MN03_9BACT</name>
<proteinExistence type="predicted"/>
<feature type="transmembrane region" description="Helical" evidence="1">
    <location>
        <begin position="127"/>
        <end position="148"/>
    </location>
</feature>
<evidence type="ECO:0000313" key="3">
    <source>
        <dbReference type="EMBL" id="GAA4452108.1"/>
    </source>
</evidence>